<dbReference type="SUPFAM" id="SSF81321">
    <property type="entry name" value="Family A G protein-coupled receptor-like"/>
    <property type="match status" value="1"/>
</dbReference>
<feature type="transmembrane region" description="Helical" evidence="5">
    <location>
        <begin position="119"/>
        <end position="139"/>
    </location>
</feature>
<organism evidence="7 8">
    <name type="scientific">Pinctada imbricata</name>
    <name type="common">Atlantic pearl-oyster</name>
    <name type="synonym">Pinctada martensii</name>
    <dbReference type="NCBI Taxonomy" id="66713"/>
    <lineage>
        <taxon>Eukaryota</taxon>
        <taxon>Metazoa</taxon>
        <taxon>Spiralia</taxon>
        <taxon>Lophotrochozoa</taxon>
        <taxon>Mollusca</taxon>
        <taxon>Bivalvia</taxon>
        <taxon>Autobranchia</taxon>
        <taxon>Pteriomorphia</taxon>
        <taxon>Pterioida</taxon>
        <taxon>Pterioidea</taxon>
        <taxon>Pteriidae</taxon>
        <taxon>Pinctada</taxon>
    </lineage>
</organism>
<feature type="transmembrane region" description="Helical" evidence="5">
    <location>
        <begin position="325"/>
        <end position="346"/>
    </location>
</feature>
<reference evidence="7" key="1">
    <citation type="submission" date="2019-08" db="EMBL/GenBank/DDBJ databases">
        <title>The improved chromosome-level genome for the pearl oyster Pinctada fucata martensii using PacBio sequencing and Hi-C.</title>
        <authorList>
            <person name="Zheng Z."/>
        </authorList>
    </citation>
    <scope>NUCLEOTIDE SEQUENCE</scope>
    <source>
        <strain evidence="7">ZZ-2019</strain>
        <tissue evidence="7">Adductor muscle</tissue>
    </source>
</reference>
<dbReference type="Proteomes" id="UP001186944">
    <property type="component" value="Unassembled WGS sequence"/>
</dbReference>
<dbReference type="InterPro" id="IPR052954">
    <property type="entry name" value="GPCR-Ligand_Int"/>
</dbReference>
<feature type="transmembrane region" description="Helical" evidence="5">
    <location>
        <begin position="269"/>
        <end position="292"/>
    </location>
</feature>
<evidence type="ECO:0000259" key="6">
    <source>
        <dbReference type="PROSITE" id="PS50262"/>
    </source>
</evidence>
<sequence length="401" mass="46647">MRWKQIQAILYPEPDSPKNPAIVIPACFHSTFPDDCQIAWGEKVILPWIHKHFLDMYGRNMSGNYPEGQVLPNYYNSYPNSFGPIRNNIEKFLYPALLILAVIGSLPCIVILLKFSHSVWSTCLYLAILLFVNLVKLFLHCGNDWYYALHEKDIFIELQVTSNSICKVSSFLTGFALYMASWTMVASVIELLIMVRFPSRLYQMCTRDRANSVVLLITVLLTFINLHYFWTWALTMPEDMMEFKDAGPVCHTNKLDQTSEDFNDNIAPVINFLLVKLIPCIIVCVCLIIVIITNYKRRKQLNDETESLLGKYFMDPSAMFEMQKVTIAIAIWFLLVHSYGIVIDLVSKFTDLPYNVLDVLDFAQHFLRYLFYSLEPWLFFLLSKKVRYVIDTILQNHFLEN</sequence>
<dbReference type="InterPro" id="IPR017452">
    <property type="entry name" value="GPCR_Rhodpsn_7TM"/>
</dbReference>
<evidence type="ECO:0000256" key="1">
    <source>
        <dbReference type="ARBA" id="ARBA00004370"/>
    </source>
</evidence>
<keyword evidence="3 5" id="KW-1133">Transmembrane helix</keyword>
<feature type="domain" description="G-protein coupled receptors family 1 profile" evidence="6">
    <location>
        <begin position="104"/>
        <end position="379"/>
    </location>
</feature>
<feature type="transmembrane region" description="Helical" evidence="5">
    <location>
        <begin position="171"/>
        <end position="193"/>
    </location>
</feature>
<dbReference type="PANTHER" id="PTHR46641:SF25">
    <property type="entry name" value="CNMAMIDE RECEPTOR-RELATED"/>
    <property type="match status" value="1"/>
</dbReference>
<comment type="subcellular location">
    <subcellularLocation>
        <location evidence="1">Membrane</location>
    </subcellularLocation>
</comment>
<feature type="transmembrane region" description="Helical" evidence="5">
    <location>
        <begin position="366"/>
        <end position="383"/>
    </location>
</feature>
<dbReference type="AlphaFoldDB" id="A0AA88XRC8"/>
<comment type="caution">
    <text evidence="7">The sequence shown here is derived from an EMBL/GenBank/DDBJ whole genome shotgun (WGS) entry which is preliminary data.</text>
</comment>
<proteinExistence type="predicted"/>
<dbReference type="PROSITE" id="PS50262">
    <property type="entry name" value="G_PROTEIN_RECEP_F1_2"/>
    <property type="match status" value="1"/>
</dbReference>
<keyword evidence="2 5" id="KW-0812">Transmembrane</keyword>
<evidence type="ECO:0000256" key="2">
    <source>
        <dbReference type="ARBA" id="ARBA00022692"/>
    </source>
</evidence>
<name>A0AA88XRC8_PINIB</name>
<keyword evidence="8" id="KW-1185">Reference proteome</keyword>
<gene>
    <name evidence="7" type="ORF">FSP39_013709</name>
</gene>
<evidence type="ECO:0000313" key="8">
    <source>
        <dbReference type="Proteomes" id="UP001186944"/>
    </source>
</evidence>
<accession>A0AA88XRC8</accession>
<evidence type="ECO:0000256" key="4">
    <source>
        <dbReference type="ARBA" id="ARBA00023136"/>
    </source>
</evidence>
<evidence type="ECO:0000256" key="5">
    <source>
        <dbReference type="SAM" id="Phobius"/>
    </source>
</evidence>
<dbReference type="PANTHER" id="PTHR46641">
    <property type="entry name" value="FMRFAMIDE RECEPTOR-RELATED"/>
    <property type="match status" value="1"/>
</dbReference>
<dbReference type="EMBL" id="VSWD01000012">
    <property type="protein sequence ID" value="KAK3086109.1"/>
    <property type="molecule type" value="Genomic_DNA"/>
</dbReference>
<feature type="transmembrane region" description="Helical" evidence="5">
    <location>
        <begin position="92"/>
        <end position="112"/>
    </location>
</feature>
<evidence type="ECO:0000313" key="7">
    <source>
        <dbReference type="EMBL" id="KAK3086109.1"/>
    </source>
</evidence>
<feature type="transmembrane region" description="Helical" evidence="5">
    <location>
        <begin position="213"/>
        <end position="233"/>
    </location>
</feature>
<dbReference type="Gene3D" id="1.20.1070.10">
    <property type="entry name" value="Rhodopsin 7-helix transmembrane proteins"/>
    <property type="match status" value="1"/>
</dbReference>
<protein>
    <recommendedName>
        <fullName evidence="6">G-protein coupled receptors family 1 profile domain-containing protein</fullName>
    </recommendedName>
</protein>
<keyword evidence="4 5" id="KW-0472">Membrane</keyword>
<dbReference type="GO" id="GO:0016020">
    <property type="term" value="C:membrane"/>
    <property type="evidence" value="ECO:0007669"/>
    <property type="project" value="UniProtKB-SubCell"/>
</dbReference>
<evidence type="ECO:0000256" key="3">
    <source>
        <dbReference type="ARBA" id="ARBA00022989"/>
    </source>
</evidence>